<protein>
    <submittedName>
        <fullName evidence="5">Aldo/keto reductase family protein</fullName>
        <ecNumber evidence="5">3.1.3.48</ecNumber>
    </submittedName>
    <submittedName>
        <fullName evidence="2">Tyrosine-protein phosphatase</fullName>
    </submittedName>
</protein>
<dbReference type="EC" id="3.1.3.48" evidence="5"/>
<dbReference type="InterPro" id="IPR029021">
    <property type="entry name" value="Prot-tyrosine_phosphatase-like"/>
</dbReference>
<proteinExistence type="inferred from homology"/>
<comment type="similarity">
    <text evidence="1">Belongs to the protein-tyrosine phosphatase family.</text>
</comment>
<dbReference type="Pfam" id="PF13350">
    <property type="entry name" value="Y_phosphatase3"/>
    <property type="match status" value="1"/>
</dbReference>
<dbReference type="OrthoDB" id="1188001at2"/>
<reference evidence="4 7" key="2">
    <citation type="submission" date="2020-03" db="EMBL/GenBank/DDBJ databases">
        <title>Characterization of ganglioside-mimicking enterococci.</title>
        <authorList>
            <person name="Patry R.T."/>
            <person name="Nothaft H."/>
            <person name="Bridger R."/>
            <person name="Shajahan A."/>
            <person name="Huynh S."/>
            <person name="Sanchez S."/>
            <person name="Azadi P."/>
            <person name="Cooper K."/>
            <person name="Miller W.G."/>
            <person name="Parker C.T."/>
            <person name="Wells L."/>
            <person name="Szymanski C.M."/>
        </authorList>
    </citation>
    <scope>NUCLEOTIDE SEQUENCE [LARGE SCALE GENOMIC DNA]</scope>
    <source>
        <strain evidence="4 7">EGM181</strain>
    </source>
</reference>
<gene>
    <name evidence="5" type="primary">iphP_1</name>
    <name evidence="4" type="ORF">EGM181_02935</name>
    <name evidence="2" type="ORF">HWH42_09610</name>
    <name evidence="5" type="ORF">NCTC12360_02863</name>
    <name evidence="3" type="ORF">P7E30_16270</name>
</gene>
<dbReference type="GO" id="GO:0004725">
    <property type="term" value="F:protein tyrosine phosphatase activity"/>
    <property type="evidence" value="ECO:0007669"/>
    <property type="project" value="UniProtKB-EC"/>
</dbReference>
<accession>A0A376H7F7</accession>
<dbReference type="InterPro" id="IPR026893">
    <property type="entry name" value="Tyr/Ser_Pase_IphP-type"/>
</dbReference>
<dbReference type="EMBL" id="JABXJK010000050">
    <property type="protein sequence ID" value="MBA0972831.1"/>
    <property type="molecule type" value="Genomic_DNA"/>
</dbReference>
<dbReference type="Gene3D" id="3.90.190.10">
    <property type="entry name" value="Protein tyrosine phosphatase superfamily"/>
    <property type="match status" value="1"/>
</dbReference>
<evidence type="ECO:0000256" key="1">
    <source>
        <dbReference type="ARBA" id="ARBA00009580"/>
    </source>
</evidence>
<dbReference type="InterPro" id="IPR016130">
    <property type="entry name" value="Tyr_Pase_AS"/>
</dbReference>
<name>A0A376H7F7_ENTGA</name>
<evidence type="ECO:0000313" key="8">
    <source>
        <dbReference type="Proteomes" id="UP000571857"/>
    </source>
</evidence>
<dbReference type="SUPFAM" id="SSF52799">
    <property type="entry name" value="(Phosphotyrosine protein) phosphatases II"/>
    <property type="match status" value="1"/>
</dbReference>
<dbReference type="PROSITE" id="PS00383">
    <property type="entry name" value="TYR_PHOSPHATASE_1"/>
    <property type="match status" value="1"/>
</dbReference>
<dbReference type="EMBL" id="CP050485">
    <property type="protein sequence ID" value="QOG26289.1"/>
    <property type="molecule type" value="Genomic_DNA"/>
</dbReference>
<dbReference type="Proteomes" id="UP001183682">
    <property type="component" value="Unassembled WGS sequence"/>
</dbReference>
<dbReference type="PANTHER" id="PTHR31126">
    <property type="entry name" value="TYROSINE-PROTEIN PHOSPHATASE"/>
    <property type="match status" value="1"/>
</dbReference>
<dbReference type="Proteomes" id="UP000571857">
    <property type="component" value="Unassembled WGS sequence"/>
</dbReference>
<reference evidence="3" key="4">
    <citation type="submission" date="2023-03" db="EMBL/GenBank/DDBJ databases">
        <authorList>
            <person name="Shen W."/>
            <person name="Cai J."/>
        </authorList>
    </citation>
    <scope>NUCLEOTIDE SEQUENCE</scope>
    <source>
        <strain evidence="3">K69-2</strain>
    </source>
</reference>
<evidence type="ECO:0000313" key="6">
    <source>
        <dbReference type="Proteomes" id="UP000254807"/>
    </source>
</evidence>
<dbReference type="EMBL" id="UFYW01000001">
    <property type="protein sequence ID" value="STD84328.1"/>
    <property type="molecule type" value="Genomic_DNA"/>
</dbReference>
<dbReference type="EMBL" id="JARPZN010000019">
    <property type="protein sequence ID" value="MDT2691733.1"/>
    <property type="molecule type" value="Genomic_DNA"/>
</dbReference>
<sequence length="258" mass="29339">MTQLIQLENAANVRELGGYKTTSGKTIKRKKLIRSAAINELSETDQATLSNYGINQIIDFRSYEEAKAQPDQPIRYAQQFFLPIFSEDETMVSLSPETLKQKLADGDDAEDQMKKVYRHFVESPHARKQYRHFFDLVLENAEAGATLFHCTAGKDRTGFGAFLLLSLLEVDQSTIKQDYLATNRYLGPFLKEKFAPMAQQMPPEVLEAITTLMSAKESFLDESLAAIKKEFGTVDQYLKEGLAITKDEKEYFHAHFTE</sequence>
<dbReference type="Proteomes" id="UP000516696">
    <property type="component" value="Chromosome"/>
</dbReference>
<dbReference type="RefSeq" id="WP_005471589.1">
    <property type="nucleotide sequence ID" value="NZ_BSYC01000002.1"/>
</dbReference>
<organism evidence="5 6">
    <name type="scientific">Enterococcus gallinarum</name>
    <dbReference type="NCBI Taxonomy" id="1353"/>
    <lineage>
        <taxon>Bacteria</taxon>
        <taxon>Bacillati</taxon>
        <taxon>Bacillota</taxon>
        <taxon>Bacilli</taxon>
        <taxon>Lactobacillales</taxon>
        <taxon>Enterococcaceae</taxon>
        <taxon>Enterococcus</taxon>
    </lineage>
</organism>
<evidence type="ECO:0000313" key="5">
    <source>
        <dbReference type="EMBL" id="STD84328.1"/>
    </source>
</evidence>
<keyword evidence="6" id="KW-1185">Reference proteome</keyword>
<keyword evidence="5" id="KW-0378">Hydrolase</keyword>
<dbReference type="Proteomes" id="UP000254807">
    <property type="component" value="Unassembled WGS sequence"/>
</dbReference>
<evidence type="ECO:0000313" key="4">
    <source>
        <dbReference type="EMBL" id="QOG26289.1"/>
    </source>
</evidence>
<dbReference type="PANTHER" id="PTHR31126:SF1">
    <property type="entry name" value="TYROSINE SPECIFIC PROTEIN PHOSPHATASES DOMAIN-CONTAINING PROTEIN"/>
    <property type="match status" value="1"/>
</dbReference>
<evidence type="ECO:0000313" key="2">
    <source>
        <dbReference type="EMBL" id="MBA0972831.1"/>
    </source>
</evidence>
<reference evidence="5 6" key="1">
    <citation type="submission" date="2018-06" db="EMBL/GenBank/DDBJ databases">
        <authorList>
            <consortium name="Pathogen Informatics"/>
            <person name="Doyle S."/>
        </authorList>
    </citation>
    <scope>NUCLEOTIDE SEQUENCE [LARGE SCALE GENOMIC DNA]</scope>
    <source>
        <strain evidence="5 6">NCTC12360</strain>
    </source>
</reference>
<evidence type="ECO:0000313" key="3">
    <source>
        <dbReference type="EMBL" id="MDT2691733.1"/>
    </source>
</evidence>
<evidence type="ECO:0000313" key="7">
    <source>
        <dbReference type="Proteomes" id="UP000516696"/>
    </source>
</evidence>
<reference evidence="2 8" key="3">
    <citation type="submission" date="2020-06" db="EMBL/GenBank/DDBJ databases">
        <title>Crossreactivity between MHC class I-restricted antigens from cancer cells and an enterococcal bacteriophage.</title>
        <authorList>
            <person name="Fluckiger A."/>
            <person name="Daillere R."/>
            <person name="Sassi M."/>
            <person name="Cattoir V."/>
            <person name="Kroemer G."/>
            <person name="Zitvogel L."/>
        </authorList>
    </citation>
    <scope>NUCLEOTIDE SEQUENCE [LARGE SCALE GENOMIC DNA]</scope>
    <source>
        <strain evidence="2 8">EG4</strain>
    </source>
</reference>
<dbReference type="AlphaFoldDB" id="A0A376H7F7"/>